<dbReference type="RefSeq" id="WP_380713138.1">
    <property type="nucleotide sequence ID" value="NZ_JBHUML010000002.1"/>
</dbReference>
<name>A0ABW5T295_9BACI</name>
<comment type="caution">
    <text evidence="2">The sequence shown here is derived from an EMBL/GenBank/DDBJ whole genome shotgun (WGS) entry which is preliminary data.</text>
</comment>
<keyword evidence="1" id="KW-0812">Transmembrane</keyword>
<evidence type="ECO:0000256" key="1">
    <source>
        <dbReference type="SAM" id="Phobius"/>
    </source>
</evidence>
<proteinExistence type="predicted"/>
<feature type="transmembrane region" description="Helical" evidence="1">
    <location>
        <begin position="128"/>
        <end position="149"/>
    </location>
</feature>
<gene>
    <name evidence="2" type="ORF">ACFSUB_10565</name>
</gene>
<dbReference type="EMBL" id="JBHUML010000002">
    <property type="protein sequence ID" value="MFD2705916.1"/>
    <property type="molecule type" value="Genomic_DNA"/>
</dbReference>
<dbReference type="Proteomes" id="UP001597520">
    <property type="component" value="Unassembled WGS sequence"/>
</dbReference>
<evidence type="ECO:0000313" key="3">
    <source>
        <dbReference type="Proteomes" id="UP001597520"/>
    </source>
</evidence>
<feature type="transmembrane region" description="Helical" evidence="1">
    <location>
        <begin position="40"/>
        <end position="59"/>
    </location>
</feature>
<feature type="transmembrane region" description="Helical" evidence="1">
    <location>
        <begin position="103"/>
        <end position="122"/>
    </location>
</feature>
<keyword evidence="3" id="KW-1185">Reference proteome</keyword>
<reference evidence="3" key="1">
    <citation type="journal article" date="2019" name="Int. J. Syst. Evol. Microbiol.">
        <title>The Global Catalogue of Microorganisms (GCM) 10K type strain sequencing project: providing services to taxonomists for standard genome sequencing and annotation.</title>
        <authorList>
            <consortium name="The Broad Institute Genomics Platform"/>
            <consortium name="The Broad Institute Genome Sequencing Center for Infectious Disease"/>
            <person name="Wu L."/>
            <person name="Ma J."/>
        </authorList>
    </citation>
    <scope>NUCLEOTIDE SEQUENCE [LARGE SCALE GENOMIC DNA]</scope>
    <source>
        <strain evidence="3">KCTC 33792</strain>
    </source>
</reference>
<organism evidence="2 3">
    <name type="scientific">Salibacterium lacus</name>
    <dbReference type="NCBI Taxonomy" id="1898109"/>
    <lineage>
        <taxon>Bacteria</taxon>
        <taxon>Bacillati</taxon>
        <taxon>Bacillota</taxon>
        <taxon>Bacilli</taxon>
        <taxon>Bacillales</taxon>
        <taxon>Bacillaceae</taxon>
    </lineage>
</organism>
<evidence type="ECO:0000313" key="2">
    <source>
        <dbReference type="EMBL" id="MFD2705916.1"/>
    </source>
</evidence>
<accession>A0ABW5T295</accession>
<feature type="transmembrane region" description="Helical" evidence="1">
    <location>
        <begin position="6"/>
        <end position="28"/>
    </location>
</feature>
<sequence length="154" mass="17124">MTIFGFFLTFHIISGILCLIVGLAAAFAKKQHGWHTFLGELYHGSYVVVFVSAVVISIMHWQESAYLFFIALFSYGLALFGYRARKKRPLNWLSKHIGGMLGSYIGIVTAVLVVNINGIPIVNEWPALIFWLLPTVIGTPIIITVSRGVQTRPS</sequence>
<keyword evidence="1" id="KW-1133">Transmembrane helix</keyword>
<keyword evidence="1" id="KW-0472">Membrane</keyword>
<protein>
    <submittedName>
        <fullName evidence="2">DUF2306 domain-containing protein</fullName>
    </submittedName>
</protein>
<feature type="transmembrane region" description="Helical" evidence="1">
    <location>
        <begin position="65"/>
        <end position="82"/>
    </location>
</feature>